<comment type="caution">
    <text evidence="1">The sequence shown here is derived from an EMBL/GenBank/DDBJ whole genome shotgun (WGS) entry which is preliminary data.</text>
</comment>
<keyword evidence="2" id="KW-1185">Reference proteome</keyword>
<evidence type="ECO:0000313" key="1">
    <source>
        <dbReference type="EMBL" id="KXX74656.1"/>
    </source>
</evidence>
<accession>A0A175VT04</accession>
<protein>
    <submittedName>
        <fullName evidence="1">Uncharacterized protein</fullName>
    </submittedName>
</protein>
<reference evidence="1 2" key="1">
    <citation type="journal article" date="2016" name="Genome Announc.">
        <title>Genome Sequence of Madurella mycetomatis mm55, Isolated from a Human Mycetoma Case in Sudan.</title>
        <authorList>
            <person name="Smit S."/>
            <person name="Derks M.F."/>
            <person name="Bervoets S."/>
            <person name="Fahal A."/>
            <person name="van Leeuwen W."/>
            <person name="van Belkum A."/>
            <person name="van de Sande W.W."/>
        </authorList>
    </citation>
    <scope>NUCLEOTIDE SEQUENCE [LARGE SCALE GENOMIC DNA]</scope>
    <source>
        <strain evidence="2">mm55</strain>
    </source>
</reference>
<dbReference type="Proteomes" id="UP000078237">
    <property type="component" value="Unassembled WGS sequence"/>
</dbReference>
<dbReference type="VEuPathDB" id="FungiDB:MMYC01_209266"/>
<dbReference type="OrthoDB" id="3518210at2759"/>
<gene>
    <name evidence="1" type="ORF">MMYC01_209266</name>
</gene>
<evidence type="ECO:0000313" key="2">
    <source>
        <dbReference type="Proteomes" id="UP000078237"/>
    </source>
</evidence>
<sequence length="148" mass="16259">MDPPTYTHSPVIDDPLAQLPGIVGGRLTQPWTVDRYPIVDGKYLDLSTGELKTHVAGTDHFRGGPPSVAVYWQNQLATGRGDQFLVIAKAVADARDLTEYLTRVGAFLRKGLCKVHSLNATRYDVYVVMSSELSQGEFREALAEQGLL</sequence>
<name>A0A175VT04_9PEZI</name>
<organism evidence="1 2">
    <name type="scientific">Madurella mycetomatis</name>
    <dbReference type="NCBI Taxonomy" id="100816"/>
    <lineage>
        <taxon>Eukaryota</taxon>
        <taxon>Fungi</taxon>
        <taxon>Dikarya</taxon>
        <taxon>Ascomycota</taxon>
        <taxon>Pezizomycotina</taxon>
        <taxon>Sordariomycetes</taxon>
        <taxon>Sordariomycetidae</taxon>
        <taxon>Sordariales</taxon>
        <taxon>Sordariales incertae sedis</taxon>
        <taxon>Madurella</taxon>
    </lineage>
</organism>
<proteinExistence type="predicted"/>
<dbReference type="EMBL" id="LCTW02000331">
    <property type="protein sequence ID" value="KXX74656.1"/>
    <property type="molecule type" value="Genomic_DNA"/>
</dbReference>
<dbReference type="AlphaFoldDB" id="A0A175VT04"/>